<dbReference type="KEGG" id="ain:Acin_1009"/>
<dbReference type="InterPro" id="IPR036412">
    <property type="entry name" value="HAD-like_sf"/>
</dbReference>
<sequence>MKNVIAVVWDFDKTLIDGYMQDPLFEEYHINSAQFWVEVNALPEKYKKLGVEVNKDTVYLNYLIQYAHEHDLSDLNNEKLKGYGKKLNFYPGAIELIRYLNNDILKNHSDLDKEHPKQYSEYGIKVENYVVSTGIKKIIEGSELAPLLEHYWGCELIDSDMIDKNAGQSMIADVGYTIDNTTKTRALFEINKGIPQDPDLEVNAKIPEDMRRVKFKNMIYIADGPSDIPAFSLINKNGGSTFAIYPKGNQKAFQQVEQLREDGRINMFAEADYRERTTAYMWITNKVLEIANRICNEERAKLENAVSKGPKHLV</sequence>
<dbReference type="eggNOG" id="COG0560">
    <property type="taxonomic scope" value="Bacteria"/>
</dbReference>
<dbReference type="STRING" id="568816.Acin_1009"/>
<dbReference type="PATRIC" id="fig|568816.4.peg.971"/>
<dbReference type="InParanoid" id="G4Q6T8"/>
<dbReference type="InterPro" id="IPR023214">
    <property type="entry name" value="HAD_sf"/>
</dbReference>
<accession>G4Q6T8</accession>
<dbReference type="Proteomes" id="UP000007093">
    <property type="component" value="Chromosome"/>
</dbReference>
<reference evidence="1 2" key="1">
    <citation type="journal article" date="2011" name="J. Bacteriol.">
        <title>Complete genome sequence of Acidaminococcus intestini RYC-MR95, a Gram-negative bacterium from the phylum Firmicutes.</title>
        <authorList>
            <person name="D'Auria G."/>
            <person name="Galan J.C."/>
            <person name="Rodriguez-Alcayna M."/>
            <person name="Moya A."/>
            <person name="Baquero F."/>
            <person name="Latorre A."/>
        </authorList>
    </citation>
    <scope>NUCLEOTIDE SEQUENCE [LARGE SCALE GENOMIC DNA]</scope>
    <source>
        <strain evidence="1 2">RyC-MR95</strain>
    </source>
</reference>
<dbReference type="EMBL" id="CP003058">
    <property type="protein sequence ID" value="AEQ22237.1"/>
    <property type="molecule type" value="Genomic_DNA"/>
</dbReference>
<dbReference type="RefSeq" id="WP_009015914.1">
    <property type="nucleotide sequence ID" value="NC_016077.1"/>
</dbReference>
<dbReference type="GeneID" id="92878749"/>
<evidence type="ECO:0000313" key="1">
    <source>
        <dbReference type="EMBL" id="AEQ22237.1"/>
    </source>
</evidence>
<protein>
    <recommendedName>
        <fullName evidence="3">Haloacid dehalogenase-like hydrolase</fullName>
    </recommendedName>
</protein>
<evidence type="ECO:0008006" key="3">
    <source>
        <dbReference type="Google" id="ProtNLM"/>
    </source>
</evidence>
<evidence type="ECO:0000313" key="2">
    <source>
        <dbReference type="Proteomes" id="UP000007093"/>
    </source>
</evidence>
<dbReference type="Gene3D" id="3.40.50.1000">
    <property type="entry name" value="HAD superfamily/HAD-like"/>
    <property type="match status" value="1"/>
</dbReference>
<name>G4Q6T8_ACIIR</name>
<organism evidence="1 2">
    <name type="scientific">Acidaminococcus intestini (strain RyC-MR95)</name>
    <dbReference type="NCBI Taxonomy" id="568816"/>
    <lineage>
        <taxon>Bacteria</taxon>
        <taxon>Bacillati</taxon>
        <taxon>Bacillota</taxon>
        <taxon>Negativicutes</taxon>
        <taxon>Acidaminococcales</taxon>
        <taxon>Acidaminococcaceae</taxon>
        <taxon>Acidaminococcus</taxon>
    </lineage>
</organism>
<proteinExistence type="predicted"/>
<keyword evidence="2" id="KW-1185">Reference proteome</keyword>
<gene>
    <name evidence="1" type="ordered locus">Acin_1009</name>
</gene>
<dbReference type="HOGENOM" id="CLU_061567_1_0_9"/>
<dbReference type="SUPFAM" id="SSF56784">
    <property type="entry name" value="HAD-like"/>
    <property type="match status" value="1"/>
</dbReference>
<dbReference type="AlphaFoldDB" id="G4Q6T8"/>